<evidence type="ECO:0000313" key="4">
    <source>
        <dbReference type="Proteomes" id="UP001610432"/>
    </source>
</evidence>
<sequence length="340" mass="38023">MSHSSTYYQDHPQIVNAYLSGRENQPAAPPTTHLPPESHHSSPQQSSGNSHDPTSERSSVHTPTTRHYPSDQWDAPHPHSNRHSQHYQTVTPVYPTQQAAAAPLTIVTSPYPEDGSVLTWGSYSSGAARKEERIRGSWTDHSSYMSGENRNSGVARAQKRAIQDDEFLPNDSQDAVLMLFRMSLPIPLISILTSLYTIFGLLFTLIVSPLRLCSCIPYFRKTSFRTQICDLLVPQLHLHERLIGLQRVRANPVYNDGDRSSATDYGESYSVGGLIMVLLLSSLMSFGLLLLAWTAAFFWIFAMILGNPDGTERKDDGRAAVLGVTRWWQIWLGKGRQSSR</sequence>
<dbReference type="GeneID" id="98146957"/>
<organism evidence="3 4">
    <name type="scientific">Aspergillus lucknowensis</name>
    <dbReference type="NCBI Taxonomy" id="176173"/>
    <lineage>
        <taxon>Eukaryota</taxon>
        <taxon>Fungi</taxon>
        <taxon>Dikarya</taxon>
        <taxon>Ascomycota</taxon>
        <taxon>Pezizomycotina</taxon>
        <taxon>Eurotiomycetes</taxon>
        <taxon>Eurotiomycetidae</taxon>
        <taxon>Eurotiales</taxon>
        <taxon>Aspergillaceae</taxon>
        <taxon>Aspergillus</taxon>
        <taxon>Aspergillus subgen. Nidulantes</taxon>
    </lineage>
</organism>
<keyword evidence="4" id="KW-1185">Reference proteome</keyword>
<keyword evidence="2" id="KW-0812">Transmembrane</keyword>
<feature type="transmembrane region" description="Helical" evidence="2">
    <location>
        <begin position="274"/>
        <end position="305"/>
    </location>
</feature>
<comment type="caution">
    <text evidence="3">The sequence shown here is derived from an EMBL/GenBank/DDBJ whole genome shotgun (WGS) entry which is preliminary data.</text>
</comment>
<reference evidence="3 4" key="1">
    <citation type="submission" date="2024-07" db="EMBL/GenBank/DDBJ databases">
        <title>Section-level genome sequencing and comparative genomics of Aspergillus sections Usti and Cavernicolus.</title>
        <authorList>
            <consortium name="Lawrence Berkeley National Laboratory"/>
            <person name="Nybo J.L."/>
            <person name="Vesth T.C."/>
            <person name="Theobald S."/>
            <person name="Frisvad J.C."/>
            <person name="Larsen T.O."/>
            <person name="Kjaerboelling I."/>
            <person name="Rothschild-Mancinelli K."/>
            <person name="Lyhne E.K."/>
            <person name="Kogle M.E."/>
            <person name="Barry K."/>
            <person name="Clum A."/>
            <person name="Na H."/>
            <person name="Ledsgaard L."/>
            <person name="Lin J."/>
            <person name="Lipzen A."/>
            <person name="Kuo A."/>
            <person name="Riley R."/>
            <person name="Mondo S."/>
            <person name="Labutti K."/>
            <person name="Haridas S."/>
            <person name="Pangalinan J."/>
            <person name="Salamov A.A."/>
            <person name="Simmons B.A."/>
            <person name="Magnuson J.K."/>
            <person name="Chen J."/>
            <person name="Drula E."/>
            <person name="Henrissat B."/>
            <person name="Wiebenga A."/>
            <person name="Lubbers R.J."/>
            <person name="Gomes A.C."/>
            <person name="Macurrencykelacurrency M.R."/>
            <person name="Stajich J."/>
            <person name="Grigoriev I.V."/>
            <person name="Mortensen U.H."/>
            <person name="De Vries R.P."/>
            <person name="Baker S.E."/>
            <person name="Andersen M.R."/>
        </authorList>
    </citation>
    <scope>NUCLEOTIDE SEQUENCE [LARGE SCALE GENOMIC DNA]</scope>
    <source>
        <strain evidence="3 4">CBS 449.75</strain>
    </source>
</reference>
<gene>
    <name evidence="3" type="ORF">BJX67DRAFT_376484</name>
</gene>
<protein>
    <submittedName>
        <fullName evidence="3">Uncharacterized protein</fullName>
    </submittedName>
</protein>
<feature type="compositionally biased region" description="Low complexity" evidence="1">
    <location>
        <begin position="34"/>
        <end position="47"/>
    </location>
</feature>
<feature type="transmembrane region" description="Helical" evidence="2">
    <location>
        <begin position="188"/>
        <end position="210"/>
    </location>
</feature>
<proteinExistence type="predicted"/>
<name>A0ABR4M7V4_9EURO</name>
<accession>A0ABR4M7V4</accession>
<evidence type="ECO:0000256" key="2">
    <source>
        <dbReference type="SAM" id="Phobius"/>
    </source>
</evidence>
<dbReference type="EMBL" id="JBFXLQ010000001">
    <property type="protein sequence ID" value="KAL2872687.1"/>
    <property type="molecule type" value="Genomic_DNA"/>
</dbReference>
<dbReference type="RefSeq" id="XP_070891665.1">
    <property type="nucleotide sequence ID" value="XM_071031885.1"/>
</dbReference>
<dbReference type="Proteomes" id="UP001610432">
    <property type="component" value="Unassembled WGS sequence"/>
</dbReference>
<feature type="region of interest" description="Disordered" evidence="1">
    <location>
        <begin position="1"/>
        <end position="85"/>
    </location>
</feature>
<evidence type="ECO:0000313" key="3">
    <source>
        <dbReference type="EMBL" id="KAL2872687.1"/>
    </source>
</evidence>
<keyword evidence="2" id="KW-0472">Membrane</keyword>
<evidence type="ECO:0000256" key="1">
    <source>
        <dbReference type="SAM" id="MobiDB-lite"/>
    </source>
</evidence>
<keyword evidence="2" id="KW-1133">Transmembrane helix</keyword>